<evidence type="ECO:0000256" key="2">
    <source>
        <dbReference type="ARBA" id="ARBA00022448"/>
    </source>
</evidence>
<dbReference type="OrthoDB" id="9771544at2"/>
<dbReference type="AlphaFoldDB" id="A0A3P3UB99"/>
<evidence type="ECO:0000313" key="8">
    <source>
        <dbReference type="EMBL" id="RRJ67637.1"/>
    </source>
</evidence>
<accession>A0A3P3UB99</accession>
<dbReference type="InterPro" id="IPR035906">
    <property type="entry name" value="MetI-like_sf"/>
</dbReference>
<name>A0A3P3UB99_9BACL</name>
<sequence>MDGASEYRIFWPIVAPLSAPIVATFGLFISIMYWNDWMNGMIYLTKPEPFSLQNLMNRILGSFYTLLRHCKIGLVIR</sequence>
<evidence type="ECO:0000256" key="4">
    <source>
        <dbReference type="ARBA" id="ARBA00022692"/>
    </source>
</evidence>
<evidence type="ECO:0000256" key="7">
    <source>
        <dbReference type="SAM" id="Phobius"/>
    </source>
</evidence>
<dbReference type="PANTHER" id="PTHR43744:SF9">
    <property type="entry name" value="POLYGALACTURONAN_RHAMNOGALACTURONAN TRANSPORT SYSTEM PERMEASE PROTEIN YTCP"/>
    <property type="match status" value="1"/>
</dbReference>
<keyword evidence="9" id="KW-1185">Reference proteome</keyword>
<evidence type="ECO:0000256" key="3">
    <source>
        <dbReference type="ARBA" id="ARBA00022475"/>
    </source>
</evidence>
<evidence type="ECO:0000256" key="6">
    <source>
        <dbReference type="ARBA" id="ARBA00023136"/>
    </source>
</evidence>
<organism evidence="8 9">
    <name type="scientific">Paenibacillus oralis</name>
    <dbReference type="NCBI Taxonomy" id="2490856"/>
    <lineage>
        <taxon>Bacteria</taxon>
        <taxon>Bacillati</taxon>
        <taxon>Bacillota</taxon>
        <taxon>Bacilli</taxon>
        <taxon>Bacillales</taxon>
        <taxon>Paenibacillaceae</taxon>
        <taxon>Paenibacillus</taxon>
    </lineage>
</organism>
<feature type="transmembrane region" description="Helical" evidence="7">
    <location>
        <begin position="9"/>
        <end position="34"/>
    </location>
</feature>
<dbReference type="Gene3D" id="1.10.3720.10">
    <property type="entry name" value="MetI-like"/>
    <property type="match status" value="1"/>
</dbReference>
<protein>
    <recommendedName>
        <fullName evidence="10">Sugar ABC transporter permease</fullName>
    </recommendedName>
</protein>
<dbReference type="EMBL" id="RRCN01000001">
    <property type="protein sequence ID" value="RRJ67637.1"/>
    <property type="molecule type" value="Genomic_DNA"/>
</dbReference>
<comment type="subcellular location">
    <subcellularLocation>
        <location evidence="1">Cell membrane</location>
        <topology evidence="1">Multi-pass membrane protein</topology>
    </subcellularLocation>
</comment>
<evidence type="ECO:0000256" key="1">
    <source>
        <dbReference type="ARBA" id="ARBA00004651"/>
    </source>
</evidence>
<evidence type="ECO:0000313" key="9">
    <source>
        <dbReference type="Proteomes" id="UP000267017"/>
    </source>
</evidence>
<keyword evidence="4 7" id="KW-0812">Transmembrane</keyword>
<keyword evidence="6 7" id="KW-0472">Membrane</keyword>
<reference evidence="8 9" key="1">
    <citation type="submission" date="2018-11" db="EMBL/GenBank/DDBJ databases">
        <title>Genome sequencing of Paenibacillus sp. KCOM 3021 (= ChDC PVNT-B20).</title>
        <authorList>
            <person name="Kook J.-K."/>
            <person name="Park S.-N."/>
            <person name="Lim Y.K."/>
        </authorList>
    </citation>
    <scope>NUCLEOTIDE SEQUENCE [LARGE SCALE GENOMIC DNA]</scope>
    <source>
        <strain evidence="8 9">KCOM 3021</strain>
    </source>
</reference>
<dbReference type="SUPFAM" id="SSF161098">
    <property type="entry name" value="MetI-like"/>
    <property type="match status" value="1"/>
</dbReference>
<dbReference type="PANTHER" id="PTHR43744">
    <property type="entry name" value="ABC TRANSPORTER PERMEASE PROTEIN MG189-RELATED-RELATED"/>
    <property type="match status" value="1"/>
</dbReference>
<keyword evidence="3" id="KW-1003">Cell membrane</keyword>
<keyword evidence="2" id="KW-0813">Transport</keyword>
<evidence type="ECO:0000256" key="5">
    <source>
        <dbReference type="ARBA" id="ARBA00022989"/>
    </source>
</evidence>
<dbReference type="Proteomes" id="UP000267017">
    <property type="component" value="Unassembled WGS sequence"/>
</dbReference>
<dbReference type="GO" id="GO:0005886">
    <property type="term" value="C:plasma membrane"/>
    <property type="evidence" value="ECO:0007669"/>
    <property type="project" value="UniProtKB-SubCell"/>
</dbReference>
<gene>
    <name evidence="8" type="ORF">EHV15_17955</name>
</gene>
<comment type="caution">
    <text evidence="8">The sequence shown here is derived from an EMBL/GenBank/DDBJ whole genome shotgun (WGS) entry which is preliminary data.</text>
</comment>
<proteinExistence type="predicted"/>
<keyword evidence="5 7" id="KW-1133">Transmembrane helix</keyword>
<evidence type="ECO:0008006" key="10">
    <source>
        <dbReference type="Google" id="ProtNLM"/>
    </source>
</evidence>